<dbReference type="InterPro" id="IPR022385">
    <property type="entry name" value="Rhs_assc_core"/>
</dbReference>
<evidence type="ECO:0008006" key="4">
    <source>
        <dbReference type="Google" id="ProtNLM"/>
    </source>
</evidence>
<evidence type="ECO:0000313" key="2">
    <source>
        <dbReference type="EMBL" id="CAA7386367.1"/>
    </source>
</evidence>
<organism evidence="2 3">
    <name type="scientific">Chryseobacterium fistulae</name>
    <dbReference type="NCBI Taxonomy" id="2675058"/>
    <lineage>
        <taxon>Bacteria</taxon>
        <taxon>Pseudomonadati</taxon>
        <taxon>Bacteroidota</taxon>
        <taxon>Flavobacteriia</taxon>
        <taxon>Flavobacteriales</taxon>
        <taxon>Weeksellaceae</taxon>
        <taxon>Chryseobacterium group</taxon>
        <taxon>Chryseobacterium</taxon>
    </lineage>
</organism>
<dbReference type="NCBIfam" id="TIGR03696">
    <property type="entry name" value="Rhs_assc_core"/>
    <property type="match status" value="1"/>
</dbReference>
<sequence>MPTYKNYKYNRKELQETGMYDYGARFYMPDLGRWGVVDPLAEKMRRHSPYNYAFNNPIMYIDPDGRQGTHINVRENADGTYTVVGGVANNDRSIYIVNDNNEQIGVLGQMLTTHSFFDDTNNPVVGAIINTPDDSGNRFLQDEIMGNKGLGLMEYMSNAYGGQKYDFKSRGLDPTSSQDEQLQYRYRGSLFTKSSMNGDTGLGTFASARDYRNVAAGYIAGRSGLPWSVARVGLDALETAQHNGVPTAEGQPTQRAERVGHDAGTKEYNNSPAVQQSIQRMKEDMYNPFNTPKF</sequence>
<gene>
    <name evidence="2" type="ORF">CHRY9393_00660</name>
</gene>
<evidence type="ECO:0000313" key="3">
    <source>
        <dbReference type="Proteomes" id="UP000445309"/>
    </source>
</evidence>
<name>A0A6N4XKT6_9FLAO</name>
<dbReference type="EMBL" id="CACVBY010000008">
    <property type="protein sequence ID" value="CAA7386367.1"/>
    <property type="molecule type" value="Genomic_DNA"/>
</dbReference>
<dbReference type="Gene3D" id="2.180.10.10">
    <property type="entry name" value="RHS repeat-associated core"/>
    <property type="match status" value="1"/>
</dbReference>
<protein>
    <recommendedName>
        <fullName evidence="4">RHS repeat-associated core domain-containing protein</fullName>
    </recommendedName>
</protein>
<feature type="region of interest" description="Disordered" evidence="1">
    <location>
        <begin position="244"/>
        <end position="274"/>
    </location>
</feature>
<feature type="compositionally biased region" description="Polar residues" evidence="1">
    <location>
        <begin position="244"/>
        <end position="254"/>
    </location>
</feature>
<accession>A0A6N4XKT6</accession>
<proteinExistence type="predicted"/>
<dbReference type="PANTHER" id="PTHR32305">
    <property type="match status" value="1"/>
</dbReference>
<dbReference type="InterPro" id="IPR050708">
    <property type="entry name" value="T6SS_VgrG/RHS"/>
</dbReference>
<keyword evidence="3" id="KW-1185">Reference proteome</keyword>
<feature type="compositionally biased region" description="Basic and acidic residues" evidence="1">
    <location>
        <begin position="255"/>
        <end position="265"/>
    </location>
</feature>
<evidence type="ECO:0000256" key="1">
    <source>
        <dbReference type="SAM" id="MobiDB-lite"/>
    </source>
</evidence>
<dbReference type="PANTHER" id="PTHR32305:SF15">
    <property type="entry name" value="PROTEIN RHSA-RELATED"/>
    <property type="match status" value="1"/>
</dbReference>
<dbReference type="Proteomes" id="UP000445309">
    <property type="component" value="Unassembled WGS sequence"/>
</dbReference>
<dbReference type="AlphaFoldDB" id="A0A6N4XKT6"/>
<reference evidence="2 3" key="1">
    <citation type="submission" date="2020-01" db="EMBL/GenBank/DDBJ databases">
        <authorList>
            <person name="Rodrigo-Torres L."/>
            <person name="Arahal R. D."/>
            <person name="Lucena T."/>
        </authorList>
    </citation>
    <scope>NUCLEOTIDE SEQUENCE [LARGE SCALE GENOMIC DNA]</scope>
    <source>
        <strain evidence="2 3">CECT 9393</strain>
    </source>
</reference>